<sequence length="667" mass="74665">MLNGRQGFHRIAQQTAQPFVNETRVHLTTSFNLDIYIEVAHFSSGTNRPSCTQWARSRIMEKGLPEYANLENPSKCRRGRQKSLPRRIVRGVLFSSLTLGALYHLVPERAEFSSKGFRFPWDRPPVCPAPKANLFAFHPPRPSDEVVAKSLENLDNWLTKKVSQSDDIDNIDIAIVTAAGPIFQKGYGVLKANDTEAEDPAPPDANSIYRIASISKMFTVLETLILRERGSLNWDDPIEKYLPDFAPPSYGWSSYLSGTADPKTASRERITLRQAATHLSGIGRDYPPRNLKEWPVLELPSMSEEEDREWLSNRTRSHMMKAISQYPLINKPWMYPIYSNTGIDMLGLSNVAANKLASSHPDKEPQTHKDLLKRDIFDPLGLTGSFYRVPDDQIIRDRIAIPKNASHWADLIMGDADDPAGGQFSSLADLAKVMQTFLSPVARGGVIPAHVVSEWLRPVHVWGATKQQVGAPWEIDEVENVQYFSKGGNLPGYHTEFSLFPEYSYGIIVLMNGQFANTLEIVEAAAKHFQPAIAKLYTSDLERRYVGTWVNGDDVAEISLDRKGKHDETLIIKKLVIGGIDVLQLVQEHGGLMGGSSPVALWSTGRVGEFRLAFGREELNRVSGIGCWPYWLSIDPGVNSRGAPIDLLYWDRGYLTYPSGGVSFERK</sequence>
<evidence type="ECO:0000313" key="4">
    <source>
        <dbReference type="Proteomes" id="UP000807306"/>
    </source>
</evidence>
<dbReference type="AlphaFoldDB" id="A0A9P6EV84"/>
<comment type="caution">
    <text evidence="3">The sequence shown here is derived from an EMBL/GenBank/DDBJ whole genome shotgun (WGS) entry which is preliminary data.</text>
</comment>
<comment type="similarity">
    <text evidence="1">Belongs to the beta-lactamase family.</text>
</comment>
<dbReference type="SUPFAM" id="SSF56601">
    <property type="entry name" value="beta-lactamase/transpeptidase-like"/>
    <property type="match status" value="1"/>
</dbReference>
<dbReference type="EMBL" id="MU157824">
    <property type="protein sequence ID" value="KAF9535645.1"/>
    <property type="molecule type" value="Genomic_DNA"/>
</dbReference>
<dbReference type="Proteomes" id="UP000807306">
    <property type="component" value="Unassembled WGS sequence"/>
</dbReference>
<dbReference type="Gene3D" id="3.40.710.10">
    <property type="entry name" value="DD-peptidase/beta-lactamase superfamily"/>
    <property type="match status" value="1"/>
</dbReference>
<evidence type="ECO:0000313" key="3">
    <source>
        <dbReference type="EMBL" id="KAF9535645.1"/>
    </source>
</evidence>
<dbReference type="PANTHER" id="PTHR22935:SF95">
    <property type="entry name" value="BETA-LACTAMASE-LIKE 1-RELATED"/>
    <property type="match status" value="1"/>
</dbReference>
<organism evidence="3 4">
    <name type="scientific">Crepidotus variabilis</name>
    <dbReference type="NCBI Taxonomy" id="179855"/>
    <lineage>
        <taxon>Eukaryota</taxon>
        <taxon>Fungi</taxon>
        <taxon>Dikarya</taxon>
        <taxon>Basidiomycota</taxon>
        <taxon>Agaricomycotina</taxon>
        <taxon>Agaricomycetes</taxon>
        <taxon>Agaricomycetidae</taxon>
        <taxon>Agaricales</taxon>
        <taxon>Agaricineae</taxon>
        <taxon>Crepidotaceae</taxon>
        <taxon>Crepidotus</taxon>
    </lineage>
</organism>
<keyword evidence="4" id="KW-1185">Reference proteome</keyword>
<protein>
    <submittedName>
        <fullName evidence="3">Beta-lactamase/transpeptidase-like protein</fullName>
    </submittedName>
</protein>
<dbReference type="InterPro" id="IPR051478">
    <property type="entry name" value="Beta-lactamase-like_AB/R"/>
</dbReference>
<dbReference type="OrthoDB" id="428260at2759"/>
<dbReference type="InterPro" id="IPR001466">
    <property type="entry name" value="Beta-lactam-related"/>
</dbReference>
<gene>
    <name evidence="3" type="ORF">CPB83DRAFT_842091</name>
</gene>
<dbReference type="InterPro" id="IPR012338">
    <property type="entry name" value="Beta-lactam/transpept-like"/>
</dbReference>
<evidence type="ECO:0000259" key="2">
    <source>
        <dbReference type="Pfam" id="PF00144"/>
    </source>
</evidence>
<dbReference type="PANTHER" id="PTHR22935">
    <property type="entry name" value="PENICILLIN-BINDING PROTEIN"/>
    <property type="match status" value="1"/>
</dbReference>
<dbReference type="Pfam" id="PF00144">
    <property type="entry name" value="Beta-lactamase"/>
    <property type="match status" value="1"/>
</dbReference>
<evidence type="ECO:0000256" key="1">
    <source>
        <dbReference type="ARBA" id="ARBA00038473"/>
    </source>
</evidence>
<feature type="domain" description="Beta-lactamase-related" evidence="2">
    <location>
        <begin position="168"/>
        <end position="524"/>
    </location>
</feature>
<accession>A0A9P6EV84</accession>
<reference evidence="3" key="1">
    <citation type="submission" date="2020-11" db="EMBL/GenBank/DDBJ databases">
        <authorList>
            <consortium name="DOE Joint Genome Institute"/>
            <person name="Ahrendt S."/>
            <person name="Riley R."/>
            <person name="Andreopoulos W."/>
            <person name="Labutti K."/>
            <person name="Pangilinan J."/>
            <person name="Ruiz-Duenas F.J."/>
            <person name="Barrasa J.M."/>
            <person name="Sanchez-Garcia M."/>
            <person name="Camarero S."/>
            <person name="Miyauchi S."/>
            <person name="Serrano A."/>
            <person name="Linde D."/>
            <person name="Babiker R."/>
            <person name="Drula E."/>
            <person name="Ayuso-Fernandez I."/>
            <person name="Pacheco R."/>
            <person name="Padilla G."/>
            <person name="Ferreira P."/>
            <person name="Barriuso J."/>
            <person name="Kellner H."/>
            <person name="Castanera R."/>
            <person name="Alfaro M."/>
            <person name="Ramirez L."/>
            <person name="Pisabarro A.G."/>
            <person name="Kuo A."/>
            <person name="Tritt A."/>
            <person name="Lipzen A."/>
            <person name="He G."/>
            <person name="Yan M."/>
            <person name="Ng V."/>
            <person name="Cullen D."/>
            <person name="Martin F."/>
            <person name="Rosso M.-N."/>
            <person name="Henrissat B."/>
            <person name="Hibbett D."/>
            <person name="Martinez A.T."/>
            <person name="Grigoriev I.V."/>
        </authorList>
    </citation>
    <scope>NUCLEOTIDE SEQUENCE</scope>
    <source>
        <strain evidence="3">CBS 506.95</strain>
    </source>
</reference>
<proteinExistence type="inferred from homology"/>
<name>A0A9P6EV84_9AGAR</name>